<evidence type="ECO:0000256" key="2">
    <source>
        <dbReference type="ARBA" id="ARBA00043974"/>
    </source>
</evidence>
<feature type="region of interest" description="Disordered" evidence="3">
    <location>
        <begin position="1"/>
        <end position="24"/>
    </location>
</feature>
<accession>A0AAF0F069</accession>
<evidence type="ECO:0000256" key="3">
    <source>
        <dbReference type="SAM" id="MobiDB-lite"/>
    </source>
</evidence>
<evidence type="ECO:0000313" key="4">
    <source>
        <dbReference type="EMBL" id="WFD38012.1"/>
    </source>
</evidence>
<sequence>MEIVPRNAPTHEQTTASSTAHAETGVHDAMRYGPRSMHAETAAASYHPAENRLENWDATQRSWKLTSQRNIFGLGMPVRTMMERKIVARDPHMPARGVSRVHLDILDGTDESLDTADFLPSGVSGETVDIHTAMERKLDSREDALLVPQLCTVRACGLEGGIAACPSESVRS</sequence>
<evidence type="ECO:0000313" key="5">
    <source>
        <dbReference type="Proteomes" id="UP001217754"/>
    </source>
</evidence>
<dbReference type="EMBL" id="CP119958">
    <property type="protein sequence ID" value="WFD38012.1"/>
    <property type="molecule type" value="Genomic_DNA"/>
</dbReference>
<keyword evidence="5" id="KW-1185">Reference proteome</keyword>
<organism evidence="4 5">
    <name type="scientific">Malassezia japonica</name>
    <dbReference type="NCBI Taxonomy" id="223818"/>
    <lineage>
        <taxon>Eukaryota</taxon>
        <taxon>Fungi</taxon>
        <taxon>Dikarya</taxon>
        <taxon>Basidiomycota</taxon>
        <taxon>Ustilaginomycotina</taxon>
        <taxon>Malasseziomycetes</taxon>
        <taxon>Malasseziales</taxon>
        <taxon>Malasseziaceae</taxon>
        <taxon>Malassezia</taxon>
    </lineage>
</organism>
<keyword evidence="1" id="KW-0143">Chaperone</keyword>
<dbReference type="Pfam" id="PF05348">
    <property type="entry name" value="UMP1"/>
    <property type="match status" value="1"/>
</dbReference>
<dbReference type="Proteomes" id="UP001217754">
    <property type="component" value="Chromosome 1"/>
</dbReference>
<dbReference type="GO" id="GO:0043248">
    <property type="term" value="P:proteasome assembly"/>
    <property type="evidence" value="ECO:0007669"/>
    <property type="project" value="InterPro"/>
</dbReference>
<gene>
    <name evidence="4" type="ORF">MJAP1_000960</name>
</gene>
<proteinExistence type="inferred from homology"/>
<dbReference type="RefSeq" id="XP_060120909.1">
    <property type="nucleotide sequence ID" value="XM_060264926.1"/>
</dbReference>
<dbReference type="AlphaFoldDB" id="A0AAF0F069"/>
<comment type="similarity">
    <text evidence="2">Belongs to the POMP/UMP1 family.</text>
</comment>
<evidence type="ECO:0000256" key="1">
    <source>
        <dbReference type="ARBA" id="ARBA00023186"/>
    </source>
</evidence>
<name>A0AAF0F069_9BASI</name>
<dbReference type="PANTHER" id="PTHR12828">
    <property type="entry name" value="PROTEASOME MATURATION PROTEIN UMP1"/>
    <property type="match status" value="1"/>
</dbReference>
<protein>
    <recommendedName>
        <fullName evidence="6">Proteasome maturation factor UMP1</fullName>
    </recommendedName>
</protein>
<dbReference type="PANTHER" id="PTHR12828:SF3">
    <property type="entry name" value="PROTEASOME MATURATION PROTEIN"/>
    <property type="match status" value="1"/>
</dbReference>
<dbReference type="GeneID" id="85224609"/>
<feature type="compositionally biased region" description="Polar residues" evidence="3">
    <location>
        <begin position="10"/>
        <end position="21"/>
    </location>
</feature>
<reference evidence="4" key="1">
    <citation type="submission" date="2023-03" db="EMBL/GenBank/DDBJ databases">
        <title>Mating type loci evolution in Malassezia.</title>
        <authorList>
            <person name="Coelho M.A."/>
        </authorList>
    </citation>
    <scope>NUCLEOTIDE SEQUENCE</scope>
    <source>
        <strain evidence="4">CBS 9431</strain>
    </source>
</reference>
<dbReference type="GO" id="GO:0005634">
    <property type="term" value="C:nucleus"/>
    <property type="evidence" value="ECO:0007669"/>
    <property type="project" value="TreeGrafter"/>
</dbReference>
<dbReference type="InterPro" id="IPR008012">
    <property type="entry name" value="Ump1"/>
</dbReference>
<evidence type="ECO:0008006" key="6">
    <source>
        <dbReference type="Google" id="ProtNLM"/>
    </source>
</evidence>
<dbReference type="GO" id="GO:0005737">
    <property type="term" value="C:cytoplasm"/>
    <property type="evidence" value="ECO:0007669"/>
    <property type="project" value="TreeGrafter"/>
</dbReference>